<reference evidence="2" key="1">
    <citation type="submission" date="2019-02" db="EMBL/GenBank/DDBJ databases">
        <authorList>
            <person name="Li S.-H."/>
        </authorList>
    </citation>
    <scope>NUCLEOTIDE SEQUENCE</scope>
    <source>
        <strain evidence="2">IMCC14734</strain>
    </source>
</reference>
<dbReference type="RefSeq" id="WP_279244647.1">
    <property type="nucleotide sequence ID" value="NZ_SHNN01000001.1"/>
</dbReference>
<keyword evidence="3" id="KW-1185">Reference proteome</keyword>
<accession>A0ABT3TEH2</accession>
<dbReference type="EMBL" id="SHNN01000001">
    <property type="protein sequence ID" value="MCX2980673.1"/>
    <property type="molecule type" value="Genomic_DNA"/>
</dbReference>
<organism evidence="2 3">
    <name type="scientific">Candidatus Litorirhabdus singularis</name>
    <dbReference type="NCBI Taxonomy" id="2518993"/>
    <lineage>
        <taxon>Bacteria</taxon>
        <taxon>Pseudomonadati</taxon>
        <taxon>Pseudomonadota</taxon>
        <taxon>Gammaproteobacteria</taxon>
        <taxon>Cellvibrionales</taxon>
        <taxon>Halieaceae</taxon>
        <taxon>Candidatus Litorirhabdus</taxon>
    </lineage>
</organism>
<protein>
    <recommendedName>
        <fullName evidence="4">Ysc84 actin-binding domain-containing protein</fullName>
    </recommendedName>
</protein>
<gene>
    <name evidence="2" type="ORF">EYC98_07255</name>
</gene>
<dbReference type="Proteomes" id="UP001143362">
    <property type="component" value="Unassembled WGS sequence"/>
</dbReference>
<name>A0ABT3TEH2_9GAMM</name>
<feature type="chain" id="PRO_5047255138" description="Ysc84 actin-binding domain-containing protein" evidence="1">
    <location>
        <begin position="23"/>
        <end position="190"/>
    </location>
</feature>
<evidence type="ECO:0000313" key="3">
    <source>
        <dbReference type="Proteomes" id="UP001143362"/>
    </source>
</evidence>
<sequence length="190" mass="20307">MKSLVTIVLSALLIAMPVTSYALFGKDDPDKERKELQEARQSALDKLYEEKPSARQEIKGAKGYAVFSSFGMNLFLISTERGSGILRDNRNGKDIYMKMFSGGGGIGMGVKDFNAVFIFHTVAAMEDFRAGGWDFAGKADAGAESGGKGAGVEAAATVVPGTTIYQLTDAGVALQATLQGTKFWEDDDLN</sequence>
<evidence type="ECO:0008006" key="4">
    <source>
        <dbReference type="Google" id="ProtNLM"/>
    </source>
</evidence>
<evidence type="ECO:0000256" key="1">
    <source>
        <dbReference type="SAM" id="SignalP"/>
    </source>
</evidence>
<feature type="signal peptide" evidence="1">
    <location>
        <begin position="1"/>
        <end position="22"/>
    </location>
</feature>
<keyword evidence="1" id="KW-0732">Signal</keyword>
<evidence type="ECO:0000313" key="2">
    <source>
        <dbReference type="EMBL" id="MCX2980673.1"/>
    </source>
</evidence>
<proteinExistence type="predicted"/>
<comment type="caution">
    <text evidence="2">The sequence shown here is derived from an EMBL/GenBank/DDBJ whole genome shotgun (WGS) entry which is preliminary data.</text>
</comment>